<proteinExistence type="predicted"/>
<dbReference type="EMBL" id="JBCGBO010000003">
    <property type="protein sequence ID" value="KAK9215034.1"/>
    <property type="molecule type" value="Genomic_DNA"/>
</dbReference>
<keyword evidence="2" id="KW-1185">Reference proteome</keyword>
<accession>A0AAP0MMI0</accession>
<dbReference type="AlphaFoldDB" id="A0AAP0MMI0"/>
<sequence length="79" mass="9254">MCTRLHLNNIREYSTYNFLKGAPHSHLIVLVRHRYDTISFTHPKVLIIASTSASIQPRRLRQPGNSRSDAVFQYFNLFH</sequence>
<organism evidence="1 2">
    <name type="scientific">Citrus x changshan-huyou</name>
    <dbReference type="NCBI Taxonomy" id="2935761"/>
    <lineage>
        <taxon>Eukaryota</taxon>
        <taxon>Viridiplantae</taxon>
        <taxon>Streptophyta</taxon>
        <taxon>Embryophyta</taxon>
        <taxon>Tracheophyta</taxon>
        <taxon>Spermatophyta</taxon>
        <taxon>Magnoliopsida</taxon>
        <taxon>eudicotyledons</taxon>
        <taxon>Gunneridae</taxon>
        <taxon>Pentapetalae</taxon>
        <taxon>rosids</taxon>
        <taxon>malvids</taxon>
        <taxon>Sapindales</taxon>
        <taxon>Rutaceae</taxon>
        <taxon>Aurantioideae</taxon>
        <taxon>Citrus</taxon>
    </lineage>
</organism>
<evidence type="ECO:0000313" key="1">
    <source>
        <dbReference type="EMBL" id="KAK9215034.1"/>
    </source>
</evidence>
<comment type="caution">
    <text evidence="1">The sequence shown here is derived from an EMBL/GenBank/DDBJ whole genome shotgun (WGS) entry which is preliminary data.</text>
</comment>
<dbReference type="Proteomes" id="UP001428341">
    <property type="component" value="Unassembled WGS sequence"/>
</dbReference>
<name>A0AAP0MMI0_9ROSI</name>
<gene>
    <name evidence="1" type="ORF">WN944_007037</name>
</gene>
<protein>
    <submittedName>
        <fullName evidence="1">Uncharacterized protein</fullName>
    </submittedName>
</protein>
<reference evidence="1 2" key="1">
    <citation type="submission" date="2024-05" db="EMBL/GenBank/DDBJ databases">
        <title>Haplotype-resolved chromosome-level genome assembly of Huyou (Citrus changshanensis).</title>
        <authorList>
            <person name="Miao C."/>
            <person name="Chen W."/>
            <person name="Wu Y."/>
            <person name="Wang L."/>
            <person name="Zhao S."/>
            <person name="Grierson D."/>
            <person name="Xu C."/>
            <person name="Chen K."/>
        </authorList>
    </citation>
    <scope>NUCLEOTIDE SEQUENCE [LARGE SCALE GENOMIC DNA]</scope>
    <source>
        <strain evidence="1">01-14</strain>
        <tissue evidence="1">Leaf</tissue>
    </source>
</reference>
<evidence type="ECO:0000313" key="2">
    <source>
        <dbReference type="Proteomes" id="UP001428341"/>
    </source>
</evidence>